<comment type="caution">
    <text evidence="1">The sequence shown here is derived from an EMBL/GenBank/DDBJ whole genome shotgun (WGS) entry which is preliminary data.</text>
</comment>
<gene>
    <name evidence="1" type="ORF">A1O3_01875</name>
</gene>
<proteinExistence type="predicted"/>
<dbReference type="Pfam" id="PF01063">
    <property type="entry name" value="Aminotran_4"/>
    <property type="match status" value="1"/>
</dbReference>
<protein>
    <recommendedName>
        <fullName evidence="3">Aminodeoxychorismate lyase</fullName>
    </recommendedName>
</protein>
<dbReference type="AlphaFoldDB" id="W9YHS0"/>
<dbReference type="RefSeq" id="XP_007730208.1">
    <property type="nucleotide sequence ID" value="XM_007732018.1"/>
</dbReference>
<dbReference type="OrthoDB" id="5288718at2759"/>
<accession>W9YHS0</accession>
<dbReference type="Proteomes" id="UP000019478">
    <property type="component" value="Unassembled WGS sequence"/>
</dbReference>
<evidence type="ECO:0000313" key="2">
    <source>
        <dbReference type="Proteomes" id="UP000019478"/>
    </source>
</evidence>
<dbReference type="GeneID" id="19166008"/>
<dbReference type="SUPFAM" id="SSF56752">
    <property type="entry name" value="D-aminoacid aminotransferase-like PLP-dependent enzymes"/>
    <property type="match status" value="1"/>
</dbReference>
<organism evidence="1 2">
    <name type="scientific">Capronia epimyces CBS 606.96</name>
    <dbReference type="NCBI Taxonomy" id="1182542"/>
    <lineage>
        <taxon>Eukaryota</taxon>
        <taxon>Fungi</taxon>
        <taxon>Dikarya</taxon>
        <taxon>Ascomycota</taxon>
        <taxon>Pezizomycotina</taxon>
        <taxon>Eurotiomycetes</taxon>
        <taxon>Chaetothyriomycetidae</taxon>
        <taxon>Chaetothyriales</taxon>
        <taxon>Herpotrichiellaceae</taxon>
        <taxon>Capronia</taxon>
    </lineage>
</organism>
<evidence type="ECO:0000313" key="1">
    <source>
        <dbReference type="EMBL" id="EXJ88811.1"/>
    </source>
</evidence>
<dbReference type="InterPro" id="IPR043132">
    <property type="entry name" value="BCAT-like_C"/>
</dbReference>
<dbReference type="eggNOG" id="ENOG502QQMK">
    <property type="taxonomic scope" value="Eukaryota"/>
</dbReference>
<dbReference type="HOGENOM" id="CLU_020844_6_0_1"/>
<dbReference type="GO" id="GO:0003824">
    <property type="term" value="F:catalytic activity"/>
    <property type="evidence" value="ECO:0007669"/>
    <property type="project" value="InterPro"/>
</dbReference>
<dbReference type="STRING" id="1182542.W9YHS0"/>
<sequence length="283" mass="31489">MDSEAVASIIEDPDFRIITTLKHVHFNSHDVAQAPQLIQEWKQEELKLLYLHGQRLKTAAQACSWSRVCVQLQGDEAALGLFHTIEEATTTQQPQPAKSFFREIRVRILVDSGGHTGVETVPMSGEKPLEALENNPLHELPSSFDDSGCRFSTVYVDSTPTPTTIFTANKTTFRQPYDNARLRAGILQSAPMNAEVLLFNLRREITEASVCTPYFFRDGGWVTPPSVSGGMLSVTKLKALQAGFCVERLVPLDELRHGELIWLSNAVRGFFRGRICKDTTAVG</sequence>
<dbReference type="EMBL" id="AMGY01000002">
    <property type="protein sequence ID" value="EXJ88811.1"/>
    <property type="molecule type" value="Genomic_DNA"/>
</dbReference>
<evidence type="ECO:0008006" key="3">
    <source>
        <dbReference type="Google" id="ProtNLM"/>
    </source>
</evidence>
<dbReference type="InterPro" id="IPR036038">
    <property type="entry name" value="Aminotransferase-like"/>
</dbReference>
<keyword evidence="2" id="KW-1185">Reference proteome</keyword>
<dbReference type="Gene3D" id="3.20.10.10">
    <property type="entry name" value="D-amino Acid Aminotransferase, subunit A, domain 2"/>
    <property type="match status" value="1"/>
</dbReference>
<dbReference type="InterPro" id="IPR001544">
    <property type="entry name" value="Aminotrans_IV"/>
</dbReference>
<name>W9YHS0_9EURO</name>
<reference evidence="1 2" key="1">
    <citation type="submission" date="2013-03" db="EMBL/GenBank/DDBJ databases">
        <title>The Genome Sequence of Capronia epimyces CBS 606.96.</title>
        <authorList>
            <consortium name="The Broad Institute Genomics Platform"/>
            <person name="Cuomo C."/>
            <person name="de Hoog S."/>
            <person name="Gorbushina A."/>
            <person name="Walker B."/>
            <person name="Young S.K."/>
            <person name="Zeng Q."/>
            <person name="Gargeya S."/>
            <person name="Fitzgerald M."/>
            <person name="Haas B."/>
            <person name="Abouelleil A."/>
            <person name="Allen A.W."/>
            <person name="Alvarado L."/>
            <person name="Arachchi H.M."/>
            <person name="Berlin A.M."/>
            <person name="Chapman S.B."/>
            <person name="Gainer-Dewar J."/>
            <person name="Goldberg J."/>
            <person name="Griggs A."/>
            <person name="Gujja S."/>
            <person name="Hansen M."/>
            <person name="Howarth C."/>
            <person name="Imamovic A."/>
            <person name="Ireland A."/>
            <person name="Larimer J."/>
            <person name="McCowan C."/>
            <person name="Murphy C."/>
            <person name="Pearson M."/>
            <person name="Poon T.W."/>
            <person name="Priest M."/>
            <person name="Roberts A."/>
            <person name="Saif S."/>
            <person name="Shea T."/>
            <person name="Sisk P."/>
            <person name="Sykes S."/>
            <person name="Wortman J."/>
            <person name="Nusbaum C."/>
            <person name="Birren B."/>
        </authorList>
    </citation>
    <scope>NUCLEOTIDE SEQUENCE [LARGE SCALE GENOMIC DNA]</scope>
    <source>
        <strain evidence="1 2">CBS 606.96</strain>
    </source>
</reference>